<dbReference type="NCBIfam" id="NF001389">
    <property type="entry name" value="PRK00281.1-2"/>
    <property type="match status" value="1"/>
</dbReference>
<keyword evidence="16" id="KW-1185">Reference proteome</keyword>
<dbReference type="Pfam" id="PF02673">
    <property type="entry name" value="BacA"/>
    <property type="match status" value="1"/>
</dbReference>
<keyword evidence="14" id="KW-0961">Cell wall biogenesis/degradation</keyword>
<dbReference type="HAMAP" id="MF_01006">
    <property type="entry name" value="Undec_diphosphatase"/>
    <property type="match status" value="1"/>
</dbReference>
<dbReference type="GO" id="GO:0071555">
    <property type="term" value="P:cell wall organization"/>
    <property type="evidence" value="ECO:0007669"/>
    <property type="project" value="UniProtKB-KW"/>
</dbReference>
<comment type="similarity">
    <text evidence="2 14">Belongs to the UppP family.</text>
</comment>
<dbReference type="NCBIfam" id="NF001390">
    <property type="entry name" value="PRK00281.1-4"/>
    <property type="match status" value="1"/>
</dbReference>
<organism evidence="15 16">
    <name type="scientific">Methylobrevis pamukkalensis</name>
    <dbReference type="NCBI Taxonomy" id="1439726"/>
    <lineage>
        <taxon>Bacteria</taxon>
        <taxon>Pseudomonadati</taxon>
        <taxon>Pseudomonadota</taxon>
        <taxon>Alphaproteobacteria</taxon>
        <taxon>Hyphomicrobiales</taxon>
        <taxon>Pleomorphomonadaceae</taxon>
        <taxon>Methylobrevis</taxon>
    </lineage>
</organism>
<keyword evidence="10 14" id="KW-0046">Antibiotic resistance</keyword>
<evidence type="ECO:0000256" key="7">
    <source>
        <dbReference type="ARBA" id="ARBA00022801"/>
    </source>
</evidence>
<dbReference type="PANTHER" id="PTHR30622:SF3">
    <property type="entry name" value="UNDECAPRENYL-DIPHOSPHATASE"/>
    <property type="match status" value="1"/>
</dbReference>
<feature type="transmembrane region" description="Helical" evidence="14">
    <location>
        <begin position="184"/>
        <end position="204"/>
    </location>
</feature>
<dbReference type="NCBIfam" id="TIGR00753">
    <property type="entry name" value="undec_PP_bacA"/>
    <property type="match status" value="1"/>
</dbReference>
<keyword evidence="14" id="KW-0133">Cell shape</keyword>
<dbReference type="RefSeq" id="WP_083255679.1">
    <property type="nucleotide sequence ID" value="NZ_MCRJ01000056.1"/>
</dbReference>
<dbReference type="GO" id="GO:0046677">
    <property type="term" value="P:response to antibiotic"/>
    <property type="evidence" value="ECO:0007669"/>
    <property type="project" value="UniProtKB-UniRule"/>
</dbReference>
<dbReference type="PATRIC" id="fig|1439726.3.peg.2536"/>
<keyword evidence="9 14" id="KW-0472">Membrane</keyword>
<evidence type="ECO:0000256" key="6">
    <source>
        <dbReference type="ARBA" id="ARBA00022692"/>
    </source>
</evidence>
<name>A0A1E3H1R9_9HYPH</name>
<protein>
    <recommendedName>
        <fullName evidence="4 14">Undecaprenyl-diphosphatase</fullName>
        <ecNumber evidence="3 14">3.6.1.27</ecNumber>
    </recommendedName>
    <alternativeName>
        <fullName evidence="12 14">Bacitracin resistance protein</fullName>
    </alternativeName>
    <alternativeName>
        <fullName evidence="11 14">Undecaprenyl pyrophosphate phosphatase</fullName>
    </alternativeName>
</protein>
<dbReference type="AlphaFoldDB" id="A0A1E3H1R9"/>
<comment type="function">
    <text evidence="14">Catalyzes the dephosphorylation of undecaprenyl diphosphate (UPP). Confers resistance to bacitracin.</text>
</comment>
<reference evidence="15 16" key="1">
    <citation type="submission" date="2016-07" db="EMBL/GenBank/DDBJ databases">
        <title>Draft Genome Sequence of Methylobrevis pamukkalensis PK2.</title>
        <authorList>
            <person name="Vasilenko O.V."/>
            <person name="Doronina N.V."/>
            <person name="Shmareva M.N."/>
            <person name="Tarlachkov S.V."/>
            <person name="Mustakhimov I."/>
            <person name="Trotsenko Y.A."/>
        </authorList>
    </citation>
    <scope>NUCLEOTIDE SEQUENCE [LARGE SCALE GENOMIC DNA]</scope>
    <source>
        <strain evidence="15 16">PK2</strain>
    </source>
</reference>
<dbReference type="GO" id="GO:0008360">
    <property type="term" value="P:regulation of cell shape"/>
    <property type="evidence" value="ECO:0007669"/>
    <property type="project" value="UniProtKB-KW"/>
</dbReference>
<evidence type="ECO:0000256" key="4">
    <source>
        <dbReference type="ARBA" id="ARBA00021581"/>
    </source>
</evidence>
<dbReference type="InterPro" id="IPR003824">
    <property type="entry name" value="UppP"/>
</dbReference>
<evidence type="ECO:0000313" key="15">
    <source>
        <dbReference type="EMBL" id="ODN70257.1"/>
    </source>
</evidence>
<evidence type="ECO:0000256" key="3">
    <source>
        <dbReference type="ARBA" id="ARBA00012374"/>
    </source>
</evidence>
<keyword evidence="6 14" id="KW-0812">Transmembrane</keyword>
<dbReference type="GO" id="GO:0009252">
    <property type="term" value="P:peptidoglycan biosynthetic process"/>
    <property type="evidence" value="ECO:0007669"/>
    <property type="project" value="UniProtKB-KW"/>
</dbReference>
<dbReference type="EC" id="3.6.1.27" evidence="3 14"/>
<evidence type="ECO:0000256" key="5">
    <source>
        <dbReference type="ARBA" id="ARBA00022475"/>
    </source>
</evidence>
<evidence type="ECO:0000256" key="9">
    <source>
        <dbReference type="ARBA" id="ARBA00023136"/>
    </source>
</evidence>
<comment type="subcellular location">
    <subcellularLocation>
        <location evidence="1 14">Cell membrane</location>
        <topology evidence="1 14">Multi-pass membrane protein</topology>
    </subcellularLocation>
</comment>
<evidence type="ECO:0000256" key="13">
    <source>
        <dbReference type="ARBA" id="ARBA00047594"/>
    </source>
</evidence>
<comment type="miscellaneous">
    <text evidence="14">Bacitracin is thought to be involved in the inhibition of peptidoglycan synthesis by sequestering undecaprenyl diphosphate, thereby reducing the pool of lipid carrier available.</text>
</comment>
<comment type="caution">
    <text evidence="15">The sequence shown here is derived from an EMBL/GenBank/DDBJ whole genome shotgun (WGS) entry which is preliminary data.</text>
</comment>
<evidence type="ECO:0000256" key="12">
    <source>
        <dbReference type="ARBA" id="ARBA00032932"/>
    </source>
</evidence>
<proteinExistence type="inferred from homology"/>
<feature type="transmembrane region" description="Helical" evidence="14">
    <location>
        <begin position="46"/>
        <end position="62"/>
    </location>
</feature>
<keyword evidence="14" id="KW-0573">Peptidoglycan synthesis</keyword>
<feature type="transmembrane region" description="Helical" evidence="14">
    <location>
        <begin position="149"/>
        <end position="177"/>
    </location>
</feature>
<dbReference type="GO" id="GO:0005886">
    <property type="term" value="C:plasma membrane"/>
    <property type="evidence" value="ECO:0007669"/>
    <property type="project" value="UniProtKB-SubCell"/>
</dbReference>
<gene>
    <name evidence="14 15" type="primary">uppP</name>
    <name evidence="15" type="ORF">A6302_02409</name>
</gene>
<evidence type="ECO:0000256" key="10">
    <source>
        <dbReference type="ARBA" id="ARBA00023251"/>
    </source>
</evidence>
<evidence type="ECO:0000256" key="2">
    <source>
        <dbReference type="ARBA" id="ARBA00010621"/>
    </source>
</evidence>
<dbReference type="EMBL" id="MCRJ01000056">
    <property type="protein sequence ID" value="ODN70257.1"/>
    <property type="molecule type" value="Genomic_DNA"/>
</dbReference>
<keyword evidence="7 14" id="KW-0378">Hydrolase</keyword>
<dbReference type="Proteomes" id="UP000094622">
    <property type="component" value="Unassembled WGS sequence"/>
</dbReference>
<evidence type="ECO:0000256" key="1">
    <source>
        <dbReference type="ARBA" id="ARBA00004651"/>
    </source>
</evidence>
<sequence>MDAGTILEAALLGLVEGLTEFLPVSSTGHILLLGHFLGFESTGKTFEVLIQLGAVLAILTVYARRLTTIALALPTSAAARRFVFGVLLAFLPAVVVGIALHDLIKTVLFESPRLICVSLILGGIVLLVIDRHPPTPVHFDATRYPLRTYFLIGLFQCLAMIPGTSRSGSTIVGAMLLKADKRSAAEFSFFLAMPTMAGAFAYDLLKTRHLLTMDDAAVIAVGFVAAFITAVLVVRKLLDFIGRHGYAPFGWWRIAVGTVGLIALMLSPDAGPADAAATEARPAAVSQAIALSVPEAGPAAAGAFRGTLDGPPAGHFQAP</sequence>
<accession>A0A1E3H1R9</accession>
<feature type="transmembrane region" description="Helical" evidence="14">
    <location>
        <begin position="216"/>
        <end position="234"/>
    </location>
</feature>
<feature type="transmembrane region" description="Helical" evidence="14">
    <location>
        <begin position="21"/>
        <end position="39"/>
    </location>
</feature>
<feature type="transmembrane region" description="Helical" evidence="14">
    <location>
        <begin position="246"/>
        <end position="266"/>
    </location>
</feature>
<dbReference type="PANTHER" id="PTHR30622">
    <property type="entry name" value="UNDECAPRENYL-DIPHOSPHATASE"/>
    <property type="match status" value="1"/>
</dbReference>
<feature type="transmembrane region" description="Helical" evidence="14">
    <location>
        <begin position="82"/>
        <end position="100"/>
    </location>
</feature>
<keyword evidence="8 14" id="KW-1133">Transmembrane helix</keyword>
<evidence type="ECO:0000256" key="11">
    <source>
        <dbReference type="ARBA" id="ARBA00032707"/>
    </source>
</evidence>
<feature type="transmembrane region" description="Helical" evidence="14">
    <location>
        <begin position="112"/>
        <end position="129"/>
    </location>
</feature>
<keyword evidence="5 14" id="KW-1003">Cell membrane</keyword>
<dbReference type="GO" id="GO:0050380">
    <property type="term" value="F:undecaprenyl-diphosphatase activity"/>
    <property type="evidence" value="ECO:0007669"/>
    <property type="project" value="UniProtKB-UniRule"/>
</dbReference>
<comment type="catalytic activity">
    <reaction evidence="13 14">
        <text>di-trans,octa-cis-undecaprenyl diphosphate + H2O = di-trans,octa-cis-undecaprenyl phosphate + phosphate + H(+)</text>
        <dbReference type="Rhea" id="RHEA:28094"/>
        <dbReference type="ChEBI" id="CHEBI:15377"/>
        <dbReference type="ChEBI" id="CHEBI:15378"/>
        <dbReference type="ChEBI" id="CHEBI:43474"/>
        <dbReference type="ChEBI" id="CHEBI:58405"/>
        <dbReference type="ChEBI" id="CHEBI:60392"/>
        <dbReference type="EC" id="3.6.1.27"/>
    </reaction>
</comment>
<evidence type="ECO:0000313" key="16">
    <source>
        <dbReference type="Proteomes" id="UP000094622"/>
    </source>
</evidence>
<evidence type="ECO:0000256" key="8">
    <source>
        <dbReference type="ARBA" id="ARBA00022989"/>
    </source>
</evidence>
<evidence type="ECO:0000256" key="14">
    <source>
        <dbReference type="HAMAP-Rule" id="MF_01006"/>
    </source>
</evidence>
<dbReference type="OrthoDB" id="9808289at2"/>